<dbReference type="Pfam" id="PF03631">
    <property type="entry name" value="Virul_fac_BrkB"/>
    <property type="match status" value="1"/>
</dbReference>
<evidence type="ECO:0000256" key="5">
    <source>
        <dbReference type="ARBA" id="ARBA00023136"/>
    </source>
</evidence>
<dbReference type="EMBL" id="JACXAH010000039">
    <property type="protein sequence ID" value="MBD1373827.1"/>
    <property type="molecule type" value="Genomic_DNA"/>
</dbReference>
<evidence type="ECO:0000313" key="8">
    <source>
        <dbReference type="Proteomes" id="UP000661691"/>
    </source>
</evidence>
<sequence>MMILYFLRELKDRFVGDHLFDSAAQLAYYFLMSLFPFLFVAFTFLGYLPVSSFEILEMVKPYAPANTYELISSNLTVVLDEQRGDILSVGIFVTIYLASAAFQSMIRILNKVYQVKQNRPFWKSMVIGIVLMFGLLLALVISLILPVFGKIIGDFVASFFGLTNWFHAIWSWIRWLLSSLVILAVFILLYKYAPNTKVRMIQAIPGALFTTLGWQLSSLGFSYYVSFNDYTLIYGNLGGLIILVVWFYLSALILIIGGVLNATLCHFDIIIGRRPS</sequence>
<comment type="caution">
    <text evidence="7">The sequence shown here is derived from an EMBL/GenBank/DDBJ whole genome shotgun (WGS) entry which is preliminary data.</text>
</comment>
<keyword evidence="8" id="KW-1185">Reference proteome</keyword>
<keyword evidence="3 6" id="KW-0812">Transmembrane</keyword>
<organism evidence="7 8">
    <name type="scientific">Polycladospora coralii</name>
    <dbReference type="NCBI Taxonomy" id="2771432"/>
    <lineage>
        <taxon>Bacteria</taxon>
        <taxon>Bacillati</taxon>
        <taxon>Bacillota</taxon>
        <taxon>Bacilli</taxon>
        <taxon>Bacillales</taxon>
        <taxon>Thermoactinomycetaceae</taxon>
        <taxon>Polycladospora</taxon>
    </lineage>
</organism>
<evidence type="ECO:0000256" key="3">
    <source>
        <dbReference type="ARBA" id="ARBA00022692"/>
    </source>
</evidence>
<gene>
    <name evidence="7" type="ORF">IC620_15895</name>
</gene>
<dbReference type="InterPro" id="IPR017039">
    <property type="entry name" value="Virul_fac_BrkB"/>
</dbReference>
<dbReference type="AlphaFoldDB" id="A0A926NCQ1"/>
<dbReference type="PANTHER" id="PTHR30213:SF0">
    <property type="entry name" value="UPF0761 MEMBRANE PROTEIN YIHY"/>
    <property type="match status" value="1"/>
</dbReference>
<evidence type="ECO:0000256" key="1">
    <source>
        <dbReference type="ARBA" id="ARBA00004651"/>
    </source>
</evidence>
<feature type="transmembrane region" description="Helical" evidence="6">
    <location>
        <begin position="237"/>
        <end position="264"/>
    </location>
</feature>
<feature type="transmembrane region" description="Helical" evidence="6">
    <location>
        <begin position="86"/>
        <end position="106"/>
    </location>
</feature>
<proteinExistence type="predicted"/>
<feature type="transmembrane region" description="Helical" evidence="6">
    <location>
        <begin position="172"/>
        <end position="192"/>
    </location>
</feature>
<dbReference type="RefSeq" id="WP_191141124.1">
    <property type="nucleotide sequence ID" value="NZ_JACXAG020000014.1"/>
</dbReference>
<dbReference type="PIRSF" id="PIRSF035875">
    <property type="entry name" value="RNase_BN"/>
    <property type="match status" value="1"/>
</dbReference>
<keyword evidence="4 6" id="KW-1133">Transmembrane helix</keyword>
<protein>
    <submittedName>
        <fullName evidence="7">YihY/virulence factor BrkB family protein</fullName>
    </submittedName>
</protein>
<evidence type="ECO:0000256" key="4">
    <source>
        <dbReference type="ARBA" id="ARBA00022989"/>
    </source>
</evidence>
<dbReference type="GO" id="GO:0005886">
    <property type="term" value="C:plasma membrane"/>
    <property type="evidence" value="ECO:0007669"/>
    <property type="project" value="UniProtKB-SubCell"/>
</dbReference>
<evidence type="ECO:0000313" key="7">
    <source>
        <dbReference type="EMBL" id="MBD1373827.1"/>
    </source>
</evidence>
<keyword evidence="5 6" id="KW-0472">Membrane</keyword>
<name>A0A926NCQ1_9BACL</name>
<reference evidence="7" key="1">
    <citation type="submission" date="2020-09" db="EMBL/GenBank/DDBJ databases">
        <title>A novel bacterium of genus Hazenella, isolated from South China Sea.</title>
        <authorList>
            <person name="Huang H."/>
            <person name="Mo K."/>
            <person name="Hu Y."/>
        </authorList>
    </citation>
    <scope>NUCLEOTIDE SEQUENCE</scope>
    <source>
        <strain evidence="7">IB182357</strain>
    </source>
</reference>
<dbReference type="PANTHER" id="PTHR30213">
    <property type="entry name" value="INNER MEMBRANE PROTEIN YHJD"/>
    <property type="match status" value="1"/>
</dbReference>
<dbReference type="NCBIfam" id="TIGR00765">
    <property type="entry name" value="yihY_not_rbn"/>
    <property type="match status" value="1"/>
</dbReference>
<keyword evidence="2" id="KW-1003">Cell membrane</keyword>
<feature type="transmembrane region" description="Helical" evidence="6">
    <location>
        <begin position="126"/>
        <end position="152"/>
    </location>
</feature>
<comment type="subcellular location">
    <subcellularLocation>
        <location evidence="1">Cell membrane</location>
        <topology evidence="1">Multi-pass membrane protein</topology>
    </subcellularLocation>
</comment>
<dbReference type="Proteomes" id="UP000661691">
    <property type="component" value="Unassembled WGS sequence"/>
</dbReference>
<evidence type="ECO:0000256" key="2">
    <source>
        <dbReference type="ARBA" id="ARBA00022475"/>
    </source>
</evidence>
<feature type="transmembrane region" description="Helical" evidence="6">
    <location>
        <begin position="26"/>
        <end position="48"/>
    </location>
</feature>
<feature type="transmembrane region" description="Helical" evidence="6">
    <location>
        <begin position="204"/>
        <end position="225"/>
    </location>
</feature>
<accession>A0A926NCQ1</accession>
<evidence type="ECO:0000256" key="6">
    <source>
        <dbReference type="SAM" id="Phobius"/>
    </source>
</evidence>